<feature type="domain" description="SGNH hydrolase-type esterase" evidence="1">
    <location>
        <begin position="57"/>
        <end position="223"/>
    </location>
</feature>
<dbReference type="CDD" id="cd00229">
    <property type="entry name" value="SGNH_hydrolase"/>
    <property type="match status" value="1"/>
</dbReference>
<gene>
    <name evidence="2" type="ORF">BJ983_005873</name>
</gene>
<dbReference type="Gene3D" id="3.40.50.1110">
    <property type="entry name" value="SGNH hydrolase"/>
    <property type="match status" value="1"/>
</dbReference>
<accession>A0A7Y9J944</accession>
<evidence type="ECO:0000259" key="1">
    <source>
        <dbReference type="Pfam" id="PF13472"/>
    </source>
</evidence>
<evidence type="ECO:0000313" key="2">
    <source>
        <dbReference type="EMBL" id="NYD39771.1"/>
    </source>
</evidence>
<dbReference type="Pfam" id="PF13472">
    <property type="entry name" value="Lipase_GDSL_2"/>
    <property type="match status" value="1"/>
</dbReference>
<reference evidence="2 3" key="1">
    <citation type="submission" date="2020-07" db="EMBL/GenBank/DDBJ databases">
        <title>Sequencing the genomes of 1000 actinobacteria strains.</title>
        <authorList>
            <person name="Klenk H.-P."/>
        </authorList>
    </citation>
    <scope>NUCLEOTIDE SEQUENCE [LARGE SCALE GENOMIC DNA]</scope>
    <source>
        <strain evidence="2 3">DSM 45772</strain>
    </source>
</reference>
<keyword evidence="3" id="KW-1185">Reference proteome</keyword>
<dbReference type="InterPro" id="IPR053140">
    <property type="entry name" value="GDSL_Rv0518-like"/>
</dbReference>
<protein>
    <submittedName>
        <fullName evidence="2">Lysophospholipase L1-like esterase</fullName>
    </submittedName>
</protein>
<dbReference type="SUPFAM" id="SSF52266">
    <property type="entry name" value="SGNH hydrolase"/>
    <property type="match status" value="1"/>
</dbReference>
<name>A0A7Y9J944_9PSEU</name>
<dbReference type="InterPro" id="IPR013830">
    <property type="entry name" value="SGNH_hydro"/>
</dbReference>
<proteinExistence type="predicted"/>
<dbReference type="InterPro" id="IPR036514">
    <property type="entry name" value="SGNH_hydro_sf"/>
</dbReference>
<dbReference type="AlphaFoldDB" id="A0A7Y9J944"/>
<evidence type="ECO:0000313" key="3">
    <source>
        <dbReference type="Proteomes" id="UP000535890"/>
    </source>
</evidence>
<dbReference type="PANTHER" id="PTHR43784">
    <property type="entry name" value="GDSL-LIKE LIPASE/ACYLHYDROLASE, PUTATIVE (AFU_ORTHOLOGUE AFUA_2G00820)-RELATED"/>
    <property type="match status" value="1"/>
</dbReference>
<comment type="caution">
    <text evidence="2">The sequence shown here is derived from an EMBL/GenBank/DDBJ whole genome shotgun (WGS) entry which is preliminary data.</text>
</comment>
<dbReference type="EMBL" id="JACCBN010000001">
    <property type="protein sequence ID" value="NYD39771.1"/>
    <property type="molecule type" value="Genomic_DNA"/>
</dbReference>
<dbReference type="RefSeq" id="WP_179797044.1">
    <property type="nucleotide sequence ID" value="NZ_BAABHP010000032.1"/>
</dbReference>
<organism evidence="2 3">
    <name type="scientific">Actinomycetospora corticicola</name>
    <dbReference type="NCBI Taxonomy" id="663602"/>
    <lineage>
        <taxon>Bacteria</taxon>
        <taxon>Bacillati</taxon>
        <taxon>Actinomycetota</taxon>
        <taxon>Actinomycetes</taxon>
        <taxon>Pseudonocardiales</taxon>
        <taxon>Pseudonocardiaceae</taxon>
        <taxon>Actinomycetospora</taxon>
    </lineage>
</organism>
<sequence>MVRRRLVLSVVVLATLSALFVAIGVKGSADQRRSDEARTTTAVLAGTARPTTPVAIIGDSFTTGTAQGGTGAANWASIVGGPRNWTITPTAVGGTGYVATIPGTRPYASAQLGTALAAAPRLVIVEGSRNDAGTAPARVGSEATALYREIRSRAPQARLVVIGPVWSDGNAPAPVLTVRDAVRTAALAAGAQWVDPVADGWFARPTGLIGADRIHPTDAGHRLMAERIDAALRTAGL</sequence>
<dbReference type="PANTHER" id="PTHR43784:SF2">
    <property type="entry name" value="GDSL-LIKE LIPASE_ACYLHYDROLASE, PUTATIVE (AFU_ORTHOLOGUE AFUA_2G00820)-RELATED"/>
    <property type="match status" value="1"/>
</dbReference>
<dbReference type="Proteomes" id="UP000535890">
    <property type="component" value="Unassembled WGS sequence"/>
</dbReference>